<keyword evidence="3" id="KW-0808">Transferase</keyword>
<name>A0ABR4I8Z2_9EURO</name>
<dbReference type="Pfam" id="PF11991">
    <property type="entry name" value="Trp_DMAT"/>
    <property type="match status" value="1"/>
</dbReference>
<evidence type="ECO:0000313" key="5">
    <source>
        <dbReference type="Proteomes" id="UP001610335"/>
    </source>
</evidence>
<dbReference type="SFLD" id="SFLDS00036">
    <property type="entry name" value="Aromatic_Prenyltransferase"/>
    <property type="match status" value="1"/>
</dbReference>
<evidence type="ECO:0000256" key="3">
    <source>
        <dbReference type="ARBA" id="ARBA00022679"/>
    </source>
</evidence>
<dbReference type="NCBIfam" id="TIGR03429">
    <property type="entry name" value="arom_pren_DMATS"/>
    <property type="match status" value="1"/>
</dbReference>
<sequence>MAVSTRNGQSTKAWASLSQYLPPRTPDLDYWWSLTGIHLAIMLEAGGYGIEKQYEALLFHYHWVVPYMGPAPTADGHLKWQSLLGVEGSPIEYSWKWNTPTSKPDVRFTMEAINEFTGSAMDPLNQEASREMLHRISAAVPSVDLTWVNHFFATLYDHDRSKYVSEAAAGAHFTTTIMTAAEFLPKGLNMKTYFIPRRLNQTSGQIPLSLWEESLVQLDPESSARAALHEFVETNPEGNLLTPFMLAVDDVVPAKSRLKFYFQTPHTSFASVREIMTLGGKIAVPEEQLRDLRTLISAVTGLPPDFPEDEEVPCAPEYNPSAKENFVELPILLSGYLYYFDIAPGALLPDIKFYTPVRRYGRDDLSLARGIIDWMQSHGRGEYCSQYLSMLERLSPHRALDEGKGMQTYVSCLFRKNGELDITTYIGPEAFAPTRLSNGQGAKRATRRRSNS</sequence>
<dbReference type="PANTHER" id="PTHR40627">
    <property type="entry name" value="INDOLE PRENYLTRANSFERASE TDIB-RELATED"/>
    <property type="match status" value="1"/>
</dbReference>
<dbReference type="PIRSF" id="PIRSF000509">
    <property type="entry name" value="Trp_DMAT"/>
    <property type="match status" value="1"/>
</dbReference>
<reference evidence="4 5" key="1">
    <citation type="submission" date="2024-07" db="EMBL/GenBank/DDBJ databases">
        <title>Section-level genome sequencing and comparative genomics of Aspergillus sections Usti and Cavernicolus.</title>
        <authorList>
            <consortium name="Lawrence Berkeley National Laboratory"/>
            <person name="Nybo J.L."/>
            <person name="Vesth T.C."/>
            <person name="Theobald S."/>
            <person name="Frisvad J.C."/>
            <person name="Larsen T.O."/>
            <person name="Kjaerboelling I."/>
            <person name="Rothschild-Mancinelli K."/>
            <person name="Lyhne E.K."/>
            <person name="Kogle M.E."/>
            <person name="Barry K."/>
            <person name="Clum A."/>
            <person name="Na H."/>
            <person name="Ledsgaard L."/>
            <person name="Lin J."/>
            <person name="Lipzen A."/>
            <person name="Kuo A."/>
            <person name="Riley R."/>
            <person name="Mondo S."/>
            <person name="LaButti K."/>
            <person name="Haridas S."/>
            <person name="Pangalinan J."/>
            <person name="Salamov A.A."/>
            <person name="Simmons B.A."/>
            <person name="Magnuson J.K."/>
            <person name="Chen J."/>
            <person name="Drula E."/>
            <person name="Henrissat B."/>
            <person name="Wiebenga A."/>
            <person name="Lubbers R.J."/>
            <person name="Gomes A.C."/>
            <person name="Makela M.R."/>
            <person name="Stajich J."/>
            <person name="Grigoriev I.V."/>
            <person name="Mortensen U.H."/>
            <person name="De vries R.P."/>
            <person name="Baker S.E."/>
            <person name="Andersen M.R."/>
        </authorList>
    </citation>
    <scope>NUCLEOTIDE SEQUENCE [LARGE SCALE GENOMIC DNA]</scope>
    <source>
        <strain evidence="4 5">CBS 600.67</strain>
    </source>
</reference>
<evidence type="ECO:0000256" key="2">
    <source>
        <dbReference type="ARBA" id="ARBA00010209"/>
    </source>
</evidence>
<keyword evidence="5" id="KW-1185">Reference proteome</keyword>
<dbReference type="SFLD" id="SFLDG01162">
    <property type="entry name" value="I"/>
    <property type="match status" value="1"/>
</dbReference>
<evidence type="ECO:0000256" key="1">
    <source>
        <dbReference type="ARBA" id="ARBA00005179"/>
    </source>
</evidence>
<dbReference type="InterPro" id="IPR012148">
    <property type="entry name" value="ABBA_DMATS-like"/>
</dbReference>
<evidence type="ECO:0000313" key="4">
    <source>
        <dbReference type="EMBL" id="KAL2824223.1"/>
    </source>
</evidence>
<comment type="pathway">
    <text evidence="1">Secondary metabolite biosynthesis.</text>
</comment>
<dbReference type="PANTHER" id="PTHR40627:SF4">
    <property type="entry name" value="PRENYLTRANSFERASE ASQH1-RELATED"/>
    <property type="match status" value="1"/>
</dbReference>
<accession>A0ABR4I8Z2</accession>
<proteinExistence type="inferred from homology"/>
<dbReference type="InterPro" id="IPR033964">
    <property type="entry name" value="ABBA"/>
</dbReference>
<comment type="similarity">
    <text evidence="2">Belongs to the tryptophan dimethylallyltransferase family.</text>
</comment>
<dbReference type="InterPro" id="IPR017795">
    <property type="entry name" value="ABBA_NscD-like"/>
</dbReference>
<dbReference type="Proteomes" id="UP001610335">
    <property type="component" value="Unassembled WGS sequence"/>
</dbReference>
<protein>
    <submittedName>
        <fullName evidence="4">Aromatic prenyltransferase</fullName>
    </submittedName>
</protein>
<gene>
    <name evidence="4" type="ORF">BDW59DRAFT_147667</name>
</gene>
<comment type="caution">
    <text evidence="4">The sequence shown here is derived from an EMBL/GenBank/DDBJ whole genome shotgun (WGS) entry which is preliminary data.</text>
</comment>
<organism evidence="4 5">
    <name type="scientific">Aspergillus cavernicola</name>
    <dbReference type="NCBI Taxonomy" id="176166"/>
    <lineage>
        <taxon>Eukaryota</taxon>
        <taxon>Fungi</taxon>
        <taxon>Dikarya</taxon>
        <taxon>Ascomycota</taxon>
        <taxon>Pezizomycotina</taxon>
        <taxon>Eurotiomycetes</taxon>
        <taxon>Eurotiomycetidae</taxon>
        <taxon>Eurotiales</taxon>
        <taxon>Aspergillaceae</taxon>
        <taxon>Aspergillus</taxon>
        <taxon>Aspergillus subgen. Nidulantes</taxon>
    </lineage>
</organism>
<dbReference type="CDD" id="cd13929">
    <property type="entry name" value="PT-DMATS_CymD"/>
    <property type="match status" value="1"/>
</dbReference>
<dbReference type="EMBL" id="JBFXLS010000045">
    <property type="protein sequence ID" value="KAL2824223.1"/>
    <property type="molecule type" value="Genomic_DNA"/>
</dbReference>